<dbReference type="PROSITE" id="PS51635">
    <property type="entry name" value="PNPLA"/>
    <property type="match status" value="1"/>
</dbReference>
<dbReference type="GO" id="GO:0008233">
    <property type="term" value="F:peptidase activity"/>
    <property type="evidence" value="ECO:0007669"/>
    <property type="project" value="UniProtKB-KW"/>
</dbReference>
<dbReference type="Gene3D" id="3.10.20.310">
    <property type="entry name" value="membrane protein fhac"/>
    <property type="match status" value="1"/>
</dbReference>
<dbReference type="Pfam" id="PF01734">
    <property type="entry name" value="Patatin"/>
    <property type="match status" value="1"/>
</dbReference>
<dbReference type="InterPro" id="IPR000184">
    <property type="entry name" value="Bac_surfAg_D15"/>
</dbReference>
<keyword evidence="5" id="KW-0472">Membrane</keyword>
<keyword evidence="3 6" id="KW-0442">Lipid degradation</keyword>
<evidence type="ECO:0000256" key="6">
    <source>
        <dbReference type="PROSITE-ProRule" id="PRU01161"/>
    </source>
</evidence>
<feature type="domain" description="PNPLA" evidence="8">
    <location>
        <begin position="29"/>
        <end position="222"/>
    </location>
</feature>
<dbReference type="CDD" id="cd07205">
    <property type="entry name" value="Pat_PNPLA6_PNPLA7_NTE1_like"/>
    <property type="match status" value="1"/>
</dbReference>
<evidence type="ECO:0000259" key="8">
    <source>
        <dbReference type="PROSITE" id="PS51635"/>
    </source>
</evidence>
<dbReference type="eggNOG" id="COG4775">
    <property type="taxonomic scope" value="Bacteria"/>
</dbReference>
<feature type="short sequence motif" description="GXSXG" evidence="6">
    <location>
        <begin position="60"/>
        <end position="64"/>
    </location>
</feature>
<dbReference type="eggNOG" id="COG1752">
    <property type="taxonomic scope" value="Bacteria"/>
</dbReference>
<keyword evidence="2 6" id="KW-0378">Hydrolase</keyword>
<dbReference type="GO" id="GO:0019867">
    <property type="term" value="C:outer membrane"/>
    <property type="evidence" value="ECO:0007669"/>
    <property type="project" value="InterPro"/>
</dbReference>
<dbReference type="GO" id="GO:0006508">
    <property type="term" value="P:proteolysis"/>
    <property type="evidence" value="ECO:0007669"/>
    <property type="project" value="UniProtKB-KW"/>
</dbReference>
<dbReference type="InterPro" id="IPR002641">
    <property type="entry name" value="PNPLA_dom"/>
</dbReference>
<evidence type="ECO:0000256" key="2">
    <source>
        <dbReference type="ARBA" id="ARBA00022801"/>
    </source>
</evidence>
<dbReference type="PANTHER" id="PTHR14226:SF29">
    <property type="entry name" value="NEUROPATHY TARGET ESTERASE SWS"/>
    <property type="match status" value="1"/>
</dbReference>
<dbReference type="STRING" id="745411.B3C1_12324"/>
<dbReference type="SUPFAM" id="SSF52151">
    <property type="entry name" value="FabD/lysophospholipase-like"/>
    <property type="match status" value="1"/>
</dbReference>
<accession>K2JLK2</accession>
<feature type="short sequence motif" description="GXGXXG" evidence="6">
    <location>
        <begin position="33"/>
        <end position="38"/>
    </location>
</feature>
<dbReference type="Pfam" id="PF01103">
    <property type="entry name" value="Omp85"/>
    <property type="match status" value="1"/>
</dbReference>
<dbReference type="PANTHER" id="PTHR14226">
    <property type="entry name" value="NEUROPATHY TARGET ESTERASE/SWISS CHEESE D.MELANOGASTER"/>
    <property type="match status" value="1"/>
</dbReference>
<keyword evidence="10" id="KW-1185">Reference proteome</keyword>
<dbReference type="EMBL" id="AMRI01000017">
    <property type="protein sequence ID" value="EKE71419.1"/>
    <property type="molecule type" value="Genomic_DNA"/>
</dbReference>
<dbReference type="OrthoDB" id="5290098at2"/>
<feature type="active site" description="Nucleophile" evidence="6">
    <location>
        <position position="62"/>
    </location>
</feature>
<keyword evidence="4 6" id="KW-0443">Lipid metabolism</keyword>
<feature type="chain" id="PRO_5003862055" evidence="7">
    <location>
        <begin position="18"/>
        <end position="739"/>
    </location>
</feature>
<dbReference type="Gene3D" id="2.40.160.50">
    <property type="entry name" value="membrane protein fhac: a member of the omp85/tpsb transporter family"/>
    <property type="match status" value="1"/>
</dbReference>
<dbReference type="AlphaFoldDB" id="K2JLK2"/>
<dbReference type="Proteomes" id="UP000006755">
    <property type="component" value="Unassembled WGS sequence"/>
</dbReference>
<evidence type="ECO:0000256" key="4">
    <source>
        <dbReference type="ARBA" id="ARBA00023098"/>
    </source>
</evidence>
<dbReference type="InterPro" id="IPR050301">
    <property type="entry name" value="NTE"/>
</dbReference>
<dbReference type="RefSeq" id="WP_008485184.1">
    <property type="nucleotide sequence ID" value="NZ_AMRI01000017.1"/>
</dbReference>
<organism evidence="9 10">
    <name type="scientific">Gallaecimonas xiamenensis 3-C-1</name>
    <dbReference type="NCBI Taxonomy" id="745411"/>
    <lineage>
        <taxon>Bacteria</taxon>
        <taxon>Pseudomonadati</taxon>
        <taxon>Pseudomonadota</taxon>
        <taxon>Gammaproteobacteria</taxon>
        <taxon>Enterobacterales</taxon>
        <taxon>Gallaecimonadaceae</taxon>
        <taxon>Gallaecimonas</taxon>
    </lineage>
</organism>
<protein>
    <submittedName>
        <fullName evidence="9">Serine protease</fullName>
    </submittedName>
</protein>
<comment type="subcellular location">
    <subcellularLocation>
        <location evidence="1">Membrane</location>
    </subcellularLocation>
</comment>
<reference evidence="9 10" key="1">
    <citation type="journal article" date="2012" name="J. Bacteriol.">
        <title>Genome Sequence of Gallaecimonas xiamenensis Type Strain 3-C-1.</title>
        <authorList>
            <person name="Lai Q."/>
            <person name="Wang L."/>
            <person name="Wang W."/>
            <person name="Shao Z."/>
        </authorList>
    </citation>
    <scope>NUCLEOTIDE SEQUENCE [LARGE SCALE GENOMIC DNA]</scope>
    <source>
        <strain evidence="9 10">3-C-1</strain>
    </source>
</reference>
<evidence type="ECO:0000256" key="3">
    <source>
        <dbReference type="ARBA" id="ARBA00022963"/>
    </source>
</evidence>
<feature type="short sequence motif" description="DGA/G" evidence="6">
    <location>
        <begin position="209"/>
        <end position="211"/>
    </location>
</feature>
<evidence type="ECO:0000313" key="10">
    <source>
        <dbReference type="Proteomes" id="UP000006755"/>
    </source>
</evidence>
<feature type="signal peptide" evidence="7">
    <location>
        <begin position="1"/>
        <end position="17"/>
    </location>
</feature>
<dbReference type="Gene3D" id="3.40.1090.10">
    <property type="entry name" value="Cytosolic phospholipase A2 catalytic domain"/>
    <property type="match status" value="2"/>
</dbReference>
<evidence type="ECO:0000256" key="7">
    <source>
        <dbReference type="SAM" id="SignalP"/>
    </source>
</evidence>
<keyword evidence="7" id="KW-0732">Signal</keyword>
<keyword evidence="9" id="KW-0645">Protease</keyword>
<proteinExistence type="predicted"/>
<evidence type="ECO:0000256" key="1">
    <source>
        <dbReference type="ARBA" id="ARBA00004370"/>
    </source>
</evidence>
<dbReference type="GO" id="GO:0016042">
    <property type="term" value="P:lipid catabolic process"/>
    <property type="evidence" value="ECO:0007669"/>
    <property type="project" value="UniProtKB-UniRule"/>
</dbReference>
<name>K2JLK2_9GAMM</name>
<evidence type="ECO:0000313" key="9">
    <source>
        <dbReference type="EMBL" id="EKE71419.1"/>
    </source>
</evidence>
<comment type="caution">
    <text evidence="9">The sequence shown here is derived from an EMBL/GenBank/DDBJ whole genome shotgun (WGS) entry which is preliminary data.</text>
</comment>
<dbReference type="InterPro" id="IPR016035">
    <property type="entry name" value="Acyl_Trfase/lysoPLipase"/>
</dbReference>
<sequence>MRLTLLLALLLSCLAQAEVKEQPRPKIALVLAGGGARGAAHVGVLKVLEANRIPVDMVTGTSMGAFVGGLYASGKSADEIDSLMRQLNWSQGYQEDPGRSAQSLRKKEQRDRFQLGLNLGLSDDGQLKVPKGLLQGQAMVSLVRQSLGDLPNFQSFDELPIPFRCVATNIENKDAVVMDHGNLAQALQASMAVPGILRPVERDGLLLVDGGVVNNMPVDVAKAMGADIVIAVDVNSPFHDRQDLDSALAIMDQLSRFLVRDNMDRQKALLGDRDLLIKPQLESVSMLDFHLVGAAVDAGEQATLAWLDKLRPLALPEAQYQAWRRQHSAGGQVLTIDAIVIDSDAGFDHRWMREQLGVKAGAPYNQQQLDLGINRLYATELFERIDYELVEQEGKRVLRVKARERSWGPGYLNFRLAVEDNFTDASDYQLGMSYTRTNLSSLGAEWHNEVELGLVKRAMTELYWPFDADQDFFALGNLEFRKQPLREVLAQDQGNVLIEVNRKSTTYKAALGSNFNRWSRIKLGWRYVDGSLEDDLGIFLPPISGSRQLNYQQSGPFLLWQQDTLDSRTFPRRGQRWELELRRTRDQLLGNSSSNSYFLGKWQGALSSGPHALAFEVQAGSYFNDDASPLDSFELGGFRKLSGFGRLALSGNHMRFASLDYSYRLFENNFGFFKSPVFLGMTLEGGNTWDRRDQISMGDLVKAASLYAGIDSPIGPLFFAYGQNSEDESSFYFALGADF</sequence>
<evidence type="ECO:0000256" key="5">
    <source>
        <dbReference type="ARBA" id="ARBA00023136"/>
    </source>
</evidence>
<feature type="active site" description="Proton acceptor" evidence="6">
    <location>
        <position position="209"/>
    </location>
</feature>
<gene>
    <name evidence="9" type="ORF">B3C1_12324</name>
</gene>